<evidence type="ECO:0000256" key="1">
    <source>
        <dbReference type="SAM" id="MobiDB-lite"/>
    </source>
</evidence>
<dbReference type="SUPFAM" id="SSF52047">
    <property type="entry name" value="RNI-like"/>
    <property type="match status" value="1"/>
</dbReference>
<dbReference type="Pfam" id="PF24969">
    <property type="entry name" value="LRR_15"/>
    <property type="match status" value="1"/>
</dbReference>
<dbReference type="EMBL" id="JBFXLR010000001">
    <property type="protein sequence ID" value="KAL2861823.1"/>
    <property type="molecule type" value="Genomic_DNA"/>
</dbReference>
<sequence>MLATLDQLPLEILHLFVKQEPDQPSWYSLRLQPLLSLCLVSKQLCATIQPILYHEFMPGYGGSWRSRLYSWDRRLASFVRTVAQRRDLAACVKHVYLHPYLLNPLEDYREDGEHAVLGGHVACVMDYPKVPALPKWHQTEVKEIKDVILEAGKALRIKRQTLNQLSASDLFSLLIAELPNLQHCCIDIGTWPLEVVRAAPLSAAGISQLPLRTIKLSLHSAANRINLLSLERRVRALLEASPNVETLNIHMCSETWRQSPFPSLRSLKHLRITFSRLSKEALKAILYSCNSLRSFTYEAGGRPFDGRHELGDGRDHFRLIHAVNYLKRHCGTLESLRLDLRRRGNCPDGSDPRAVFSFQQFRALKHLFVNLDELHTRFWGGSDEAQLLVNLLPPSIESLHLAGHIGDELRRLEKSLIGLAKASSEGRFPTLKEVRWSKNEELHHELDVRTAFASTGVDFDYDHWPAMKSTLGDGDYSPYPNYSDPGALPDISDSDL</sequence>
<reference evidence="3 4" key="1">
    <citation type="submission" date="2024-07" db="EMBL/GenBank/DDBJ databases">
        <title>Section-level genome sequencing and comparative genomics of Aspergillus sections Usti and Cavernicolus.</title>
        <authorList>
            <consortium name="Lawrence Berkeley National Laboratory"/>
            <person name="Nybo J.L."/>
            <person name="Vesth T.C."/>
            <person name="Theobald S."/>
            <person name="Frisvad J.C."/>
            <person name="Larsen T.O."/>
            <person name="Kjaerboelling I."/>
            <person name="Rothschild-Mancinelli K."/>
            <person name="Lyhne E.K."/>
            <person name="Kogle M.E."/>
            <person name="Barry K."/>
            <person name="Clum A."/>
            <person name="Na H."/>
            <person name="Ledsgaard L."/>
            <person name="Lin J."/>
            <person name="Lipzen A."/>
            <person name="Kuo A."/>
            <person name="Riley R."/>
            <person name="Mondo S."/>
            <person name="LaButti K."/>
            <person name="Haridas S."/>
            <person name="Pangalinan J."/>
            <person name="Salamov A.A."/>
            <person name="Simmons B.A."/>
            <person name="Magnuson J.K."/>
            <person name="Chen J."/>
            <person name="Drula E."/>
            <person name="Henrissat B."/>
            <person name="Wiebenga A."/>
            <person name="Lubbers R.J."/>
            <person name="Gomes A.C."/>
            <person name="Macurrencykelacurrency M.R."/>
            <person name="Stajich J."/>
            <person name="Grigoriev I.V."/>
            <person name="Mortensen U.H."/>
            <person name="De vries R.P."/>
            <person name="Baker S.E."/>
            <person name="Andersen M.R."/>
        </authorList>
    </citation>
    <scope>NUCLEOTIDE SEQUENCE [LARGE SCALE GENOMIC DNA]</scope>
    <source>
        <strain evidence="3 4">CBS 756.74</strain>
    </source>
</reference>
<dbReference type="InterPro" id="IPR032675">
    <property type="entry name" value="LRR_dom_sf"/>
</dbReference>
<proteinExistence type="predicted"/>
<accession>A0ABR4LEC0</accession>
<dbReference type="Proteomes" id="UP001610444">
    <property type="component" value="Unassembled WGS sequence"/>
</dbReference>
<feature type="region of interest" description="Disordered" evidence="1">
    <location>
        <begin position="475"/>
        <end position="496"/>
    </location>
</feature>
<comment type="caution">
    <text evidence="3">The sequence shown here is derived from an EMBL/GenBank/DDBJ whole genome shotgun (WGS) entry which is preliminary data.</text>
</comment>
<dbReference type="InterPro" id="IPR056867">
    <property type="entry name" value="LRR_15"/>
</dbReference>
<protein>
    <recommendedName>
        <fullName evidence="2">Leucine-rich repeat domain-containing protein</fullName>
    </recommendedName>
</protein>
<keyword evidence="4" id="KW-1185">Reference proteome</keyword>
<dbReference type="RefSeq" id="XP_070905913.1">
    <property type="nucleotide sequence ID" value="XM_071047561.1"/>
</dbReference>
<evidence type="ECO:0000313" key="4">
    <source>
        <dbReference type="Proteomes" id="UP001610444"/>
    </source>
</evidence>
<organism evidence="3 4">
    <name type="scientific">Aspergillus pseudodeflectus</name>
    <dbReference type="NCBI Taxonomy" id="176178"/>
    <lineage>
        <taxon>Eukaryota</taxon>
        <taxon>Fungi</taxon>
        <taxon>Dikarya</taxon>
        <taxon>Ascomycota</taxon>
        <taxon>Pezizomycotina</taxon>
        <taxon>Eurotiomycetes</taxon>
        <taxon>Eurotiomycetidae</taxon>
        <taxon>Eurotiales</taxon>
        <taxon>Aspergillaceae</taxon>
        <taxon>Aspergillus</taxon>
        <taxon>Aspergillus subgen. Nidulantes</taxon>
    </lineage>
</organism>
<gene>
    <name evidence="3" type="ORF">BJX68DRAFT_273927</name>
</gene>
<name>A0ABR4LEC0_9EURO</name>
<dbReference type="GeneID" id="98162725"/>
<dbReference type="Gene3D" id="3.80.10.10">
    <property type="entry name" value="Ribonuclease Inhibitor"/>
    <property type="match status" value="1"/>
</dbReference>
<evidence type="ECO:0000313" key="3">
    <source>
        <dbReference type="EMBL" id="KAL2861823.1"/>
    </source>
</evidence>
<feature type="domain" description="Leucine-rich repeat" evidence="2">
    <location>
        <begin position="263"/>
        <end position="439"/>
    </location>
</feature>
<evidence type="ECO:0000259" key="2">
    <source>
        <dbReference type="Pfam" id="PF24969"/>
    </source>
</evidence>